<evidence type="ECO:0000313" key="4">
    <source>
        <dbReference type="Proteomes" id="UP000451565"/>
    </source>
</evidence>
<dbReference type="InterPro" id="IPR052347">
    <property type="entry name" value="Isochorismatase_Nicotinamidase"/>
</dbReference>
<dbReference type="Proteomes" id="UP000451565">
    <property type="component" value="Unassembled WGS sequence"/>
</dbReference>
<evidence type="ECO:0000256" key="1">
    <source>
        <dbReference type="ARBA" id="ARBA00006336"/>
    </source>
</evidence>
<proteinExistence type="inferred from homology"/>
<reference evidence="3 4" key="1">
    <citation type="submission" date="2019-10" db="EMBL/GenBank/DDBJ databases">
        <title>Glaciimonas soli sp. nov., a psychrophilic bacterium isolated from the forest soil of a high elevation mountain in Taiwan.</title>
        <authorList>
            <person name="Wang L.-T."/>
            <person name="Shieh W.Y."/>
        </authorList>
    </citation>
    <scope>NUCLEOTIDE SEQUENCE [LARGE SCALE GENOMIC DNA]</scope>
    <source>
        <strain evidence="3 4">GS1</strain>
    </source>
</reference>
<dbReference type="InterPro" id="IPR036380">
    <property type="entry name" value="Isochorismatase-like_sf"/>
</dbReference>
<accession>A0A843YWA7</accession>
<protein>
    <submittedName>
        <fullName evidence="3">Cysteine hydrolase</fullName>
    </submittedName>
</protein>
<dbReference type="Gene3D" id="3.40.50.850">
    <property type="entry name" value="Isochorismatase-like"/>
    <property type="match status" value="1"/>
</dbReference>
<keyword evidence="2 3" id="KW-0378">Hydrolase</keyword>
<gene>
    <name evidence="3" type="ORF">GEV47_09235</name>
</gene>
<evidence type="ECO:0000313" key="3">
    <source>
        <dbReference type="EMBL" id="MQR00866.1"/>
    </source>
</evidence>
<dbReference type="SUPFAM" id="SSF52499">
    <property type="entry name" value="Isochorismatase-like hydrolases"/>
    <property type="match status" value="1"/>
</dbReference>
<name>A0A843YWA7_9BURK</name>
<dbReference type="RefSeq" id="WP_153234480.1">
    <property type="nucleotide sequence ID" value="NZ_WINI01000004.1"/>
</dbReference>
<dbReference type="OrthoDB" id="9791276at2"/>
<evidence type="ECO:0000256" key="2">
    <source>
        <dbReference type="ARBA" id="ARBA00022801"/>
    </source>
</evidence>
<dbReference type="GO" id="GO:0016787">
    <property type="term" value="F:hydrolase activity"/>
    <property type="evidence" value="ECO:0007669"/>
    <property type="project" value="UniProtKB-KW"/>
</dbReference>
<comment type="caution">
    <text evidence="3">The sequence shown here is derived from an EMBL/GenBank/DDBJ whole genome shotgun (WGS) entry which is preliminary data.</text>
</comment>
<comment type="similarity">
    <text evidence="1">Belongs to the isochorismatase family.</text>
</comment>
<dbReference type="PANTHER" id="PTHR11080">
    <property type="entry name" value="PYRAZINAMIDASE/NICOTINAMIDASE"/>
    <property type="match status" value="1"/>
</dbReference>
<organism evidence="3 4">
    <name type="scientific">Glaciimonas soli</name>
    <dbReference type="NCBI Taxonomy" id="2590999"/>
    <lineage>
        <taxon>Bacteria</taxon>
        <taxon>Pseudomonadati</taxon>
        <taxon>Pseudomonadota</taxon>
        <taxon>Betaproteobacteria</taxon>
        <taxon>Burkholderiales</taxon>
        <taxon>Oxalobacteraceae</taxon>
        <taxon>Glaciimonas</taxon>
    </lineage>
</organism>
<dbReference type="EMBL" id="WINI01000004">
    <property type="protein sequence ID" value="MQR00866.1"/>
    <property type="molecule type" value="Genomic_DNA"/>
</dbReference>
<sequence>MHTHANFHLLIIDPQNDFCDLPAAYLPPDGQGQKIAPSLPVPGAHADMVRLAELITDGGDGLRTITITLDSHHYLDIAHPTFWCDKNGDSVPPFTQITAADVRIGQYVPRMENALPRVFSYLDQLEAAGRYHLMVWPVHCEIGSWGHNVHTDIQHAYHGWELKTLNTVAKVSKGSNPWTEHYSAVRAEVPDPDDASTGTNRSLLTNLAQADRIYIAGEAGSHCVKATTEHIAENFGPAHIGKLILITDCMSPVAGFEQQYHDFMRQIVAQGARTLSAAQALQELHANVRK</sequence>
<dbReference type="PANTHER" id="PTHR11080:SF2">
    <property type="entry name" value="LD05707P"/>
    <property type="match status" value="1"/>
</dbReference>
<keyword evidence="4" id="KW-1185">Reference proteome</keyword>
<dbReference type="AlphaFoldDB" id="A0A843YWA7"/>